<dbReference type="EMBL" id="JACSIT010000078">
    <property type="protein sequence ID" value="MBC6993812.1"/>
    <property type="molecule type" value="Genomic_DNA"/>
</dbReference>
<comment type="caution">
    <text evidence="2">The sequence shown here is derived from an EMBL/GenBank/DDBJ whole genome shotgun (WGS) entry which is preliminary data.</text>
</comment>
<reference evidence="2" key="1">
    <citation type="submission" date="2020-08" db="EMBL/GenBank/DDBJ databases">
        <title>Lewinella bacteria from marine environments.</title>
        <authorList>
            <person name="Zhong Y."/>
        </authorList>
    </citation>
    <scope>NUCLEOTIDE SEQUENCE</scope>
    <source>
        <strain evidence="2">KCTC 42187</strain>
    </source>
</reference>
<organism evidence="2 3">
    <name type="scientific">Neolewinella lacunae</name>
    <dbReference type="NCBI Taxonomy" id="1517758"/>
    <lineage>
        <taxon>Bacteria</taxon>
        <taxon>Pseudomonadati</taxon>
        <taxon>Bacteroidota</taxon>
        <taxon>Saprospiria</taxon>
        <taxon>Saprospirales</taxon>
        <taxon>Lewinellaceae</taxon>
        <taxon>Neolewinella</taxon>
    </lineage>
</organism>
<gene>
    <name evidence="2" type="ORF">H9S92_06550</name>
</gene>
<dbReference type="AlphaFoldDB" id="A0A923PGU4"/>
<accession>A0A923PGU4</accession>
<sequence>MKYALYLPLFILLFALGCDDDDVLSTQEVDFPISFRAEFGGTPLAIQSADYAYPTGADLKIQLFQYYVSDLELLPAGGGDPVQLSDIELIRWMSATEAATTTRTFQAPIGDYVGLRFGVGVSPDLNAQDPSNFAADFVLNENEFWGPSTRYVFAKIEANADLENDGTFDTPLTYHLGSDALYTTVTFNRTFTLDGTQDPDFTIVADVLKALADDTDSFDIANPDQQRIHGGNQAIATDLWNRLADQFSLETR</sequence>
<dbReference type="Proteomes" id="UP000650081">
    <property type="component" value="Unassembled WGS sequence"/>
</dbReference>
<dbReference type="RefSeq" id="WP_187465910.1">
    <property type="nucleotide sequence ID" value="NZ_JACSIT010000078.1"/>
</dbReference>
<name>A0A923PGU4_9BACT</name>
<evidence type="ECO:0000313" key="2">
    <source>
        <dbReference type="EMBL" id="MBC6993812.1"/>
    </source>
</evidence>
<evidence type="ECO:0000259" key="1">
    <source>
        <dbReference type="Pfam" id="PF20243"/>
    </source>
</evidence>
<keyword evidence="3" id="KW-1185">Reference proteome</keyword>
<proteinExistence type="predicted"/>
<protein>
    <recommendedName>
        <fullName evidence="1">Copper-binding protein MbnP-like domain-containing protein</fullName>
    </recommendedName>
</protein>
<dbReference type="Pfam" id="PF20243">
    <property type="entry name" value="MbnP"/>
    <property type="match status" value="1"/>
</dbReference>
<dbReference type="PROSITE" id="PS51257">
    <property type="entry name" value="PROKAR_LIPOPROTEIN"/>
    <property type="match status" value="1"/>
</dbReference>
<feature type="domain" description="Copper-binding protein MbnP-like" evidence="1">
    <location>
        <begin position="31"/>
        <end position="215"/>
    </location>
</feature>
<evidence type="ECO:0000313" key="3">
    <source>
        <dbReference type="Proteomes" id="UP000650081"/>
    </source>
</evidence>
<dbReference type="InterPro" id="IPR046863">
    <property type="entry name" value="MbnP-like_dom"/>
</dbReference>